<accession>A0A6N0NVI7</accession>
<proteinExistence type="predicted"/>
<keyword evidence="3" id="KW-1185">Reference proteome</keyword>
<dbReference type="GO" id="GO:0003677">
    <property type="term" value="F:DNA binding"/>
    <property type="evidence" value="ECO:0007669"/>
    <property type="project" value="UniProtKB-KW"/>
</dbReference>
<dbReference type="Proteomes" id="UP000509301">
    <property type="component" value="Chromosome"/>
</dbReference>
<evidence type="ECO:0000313" key="2">
    <source>
        <dbReference type="EMBL" id="QKR00904.1"/>
    </source>
</evidence>
<evidence type="ECO:0000313" key="3">
    <source>
        <dbReference type="Proteomes" id="UP000509301"/>
    </source>
</evidence>
<protein>
    <submittedName>
        <fullName evidence="2">DNA-binding protein</fullName>
    </submittedName>
</protein>
<dbReference type="InterPro" id="IPR052513">
    <property type="entry name" value="Thioester_dehydratase-like"/>
</dbReference>
<dbReference type="SUPFAM" id="SSF50249">
    <property type="entry name" value="Nucleic acid-binding proteins"/>
    <property type="match status" value="1"/>
</dbReference>
<keyword evidence="2" id="KW-0238">DNA-binding</keyword>
<dbReference type="EMBL" id="CP049074">
    <property type="protein sequence ID" value="QKR00904.1"/>
    <property type="molecule type" value="Genomic_DNA"/>
</dbReference>
<evidence type="ECO:0000259" key="1">
    <source>
        <dbReference type="Pfam" id="PF12172"/>
    </source>
</evidence>
<dbReference type="GeneID" id="55640294"/>
<dbReference type="AlphaFoldDB" id="A0A6N0NVI7"/>
<dbReference type="InterPro" id="IPR012340">
    <property type="entry name" value="NA-bd_OB-fold"/>
</dbReference>
<feature type="domain" description="ChsH2 rubredoxin-like zinc ribbon" evidence="1">
    <location>
        <begin position="4"/>
        <end position="36"/>
    </location>
</feature>
<dbReference type="InterPro" id="IPR022002">
    <property type="entry name" value="ChsH2_Znr"/>
</dbReference>
<dbReference type="RefSeq" id="WP_174632356.1">
    <property type="nucleotide sequence ID" value="NZ_CP049074.1"/>
</dbReference>
<organism evidence="2 3">
    <name type="scientific">Metallosphaera tengchongensis</name>
    <dbReference type="NCBI Taxonomy" id="1532350"/>
    <lineage>
        <taxon>Archaea</taxon>
        <taxon>Thermoproteota</taxon>
        <taxon>Thermoprotei</taxon>
        <taxon>Sulfolobales</taxon>
        <taxon>Sulfolobaceae</taxon>
        <taxon>Metallosphaera</taxon>
    </lineage>
</organism>
<dbReference type="PANTHER" id="PTHR34075">
    <property type="entry name" value="BLR3430 PROTEIN"/>
    <property type="match status" value="1"/>
</dbReference>
<reference evidence="2 3" key="1">
    <citation type="submission" date="2020-02" db="EMBL/GenBank/DDBJ databases">
        <title>Comparative genome analysis reveals the metabolism and evolution of the thermophilic archaeal genus Metallosphaera.</title>
        <authorList>
            <person name="Jiang C."/>
        </authorList>
    </citation>
    <scope>NUCLEOTIDE SEQUENCE [LARGE SCALE GENOMIC DNA]</scope>
    <source>
        <strain evidence="2 3">Ric-A</strain>
    </source>
</reference>
<dbReference type="Pfam" id="PF12172">
    <property type="entry name" value="zf-ChsH2"/>
    <property type="match status" value="1"/>
</dbReference>
<dbReference type="PANTHER" id="PTHR34075:SF5">
    <property type="entry name" value="BLR3430 PROTEIN"/>
    <property type="match status" value="1"/>
</dbReference>
<sequence>MEEFKRGRVPYILCEGCGHRFFYVRDRCPKCHGRKLNVELSSGEGTVYSITEFNGVFYGIVEMKEGFRLYTNFRGEVKIGDKVKAIPGKGRPEFERVA</sequence>
<gene>
    <name evidence="2" type="ORF">GWK48_00075</name>
</gene>
<dbReference type="KEGG" id="mten:GWK48_00075"/>
<dbReference type="OrthoDB" id="9573at2157"/>
<name>A0A6N0NVI7_9CREN</name>